<dbReference type="InterPro" id="IPR010718">
    <property type="entry name" value="DUF1294"/>
</dbReference>
<feature type="transmembrane region" description="Helical" evidence="1">
    <location>
        <begin position="68"/>
        <end position="84"/>
    </location>
</feature>
<accession>A0ABU0AVG1</accession>
<comment type="caution">
    <text evidence="2">The sequence shown here is derived from an EMBL/GenBank/DDBJ whole genome shotgun (WGS) entry which is preliminary data.</text>
</comment>
<feature type="transmembrane region" description="Helical" evidence="1">
    <location>
        <begin position="7"/>
        <end position="25"/>
    </location>
</feature>
<evidence type="ECO:0000313" key="2">
    <source>
        <dbReference type="EMBL" id="MDQ0275263.1"/>
    </source>
</evidence>
<organism evidence="2 3">
    <name type="scientific">Peptoniphilus koenoeneniae</name>
    <dbReference type="NCBI Taxonomy" id="507751"/>
    <lineage>
        <taxon>Bacteria</taxon>
        <taxon>Bacillati</taxon>
        <taxon>Bacillota</taxon>
        <taxon>Tissierellia</taxon>
        <taxon>Tissierellales</taxon>
        <taxon>Peptoniphilaceae</taxon>
        <taxon>Peptoniphilus</taxon>
    </lineage>
</organism>
<evidence type="ECO:0000313" key="3">
    <source>
        <dbReference type="Proteomes" id="UP001236559"/>
    </source>
</evidence>
<keyword evidence="1" id="KW-0472">Membrane</keyword>
<dbReference type="Pfam" id="PF06961">
    <property type="entry name" value="DUF1294"/>
    <property type="match status" value="1"/>
</dbReference>
<keyword evidence="1" id="KW-1133">Transmembrane helix</keyword>
<protein>
    <submittedName>
        <fullName evidence="2">Uncharacterized membrane protein YsdA (DUF1294 family)</fullName>
    </submittedName>
</protein>
<name>A0ABU0AVG1_9FIRM</name>
<dbReference type="RefSeq" id="WP_023056519.1">
    <property type="nucleotide sequence ID" value="NZ_JAUSTN010000006.1"/>
</dbReference>
<keyword evidence="1" id="KW-0812">Transmembrane</keyword>
<keyword evidence="3" id="KW-1185">Reference proteome</keyword>
<feature type="transmembrane region" description="Helical" evidence="1">
    <location>
        <begin position="40"/>
        <end position="61"/>
    </location>
</feature>
<reference evidence="2 3" key="1">
    <citation type="submission" date="2023-07" db="EMBL/GenBank/DDBJ databases">
        <title>Genomic Encyclopedia of Type Strains, Phase IV (KMG-IV): sequencing the most valuable type-strain genomes for metagenomic binning, comparative biology and taxonomic classification.</title>
        <authorList>
            <person name="Goeker M."/>
        </authorList>
    </citation>
    <scope>NUCLEOTIDE SEQUENCE [LARGE SCALE GENOMIC DNA]</scope>
    <source>
        <strain evidence="2 3">DSM 22616</strain>
    </source>
</reference>
<evidence type="ECO:0000256" key="1">
    <source>
        <dbReference type="SAM" id="Phobius"/>
    </source>
</evidence>
<dbReference type="EMBL" id="JAUSTN010000006">
    <property type="protein sequence ID" value="MDQ0275263.1"/>
    <property type="molecule type" value="Genomic_DNA"/>
</dbReference>
<proteinExistence type="predicted"/>
<dbReference type="Proteomes" id="UP001236559">
    <property type="component" value="Unassembled WGS sequence"/>
</dbReference>
<sequence length="85" mass="9760">MNFLKEIMFYIVVVINIITFAAYGYDKFKAKISGWRVSEFFLLTLGVCGGALGGFAGMIVFHHKIRKFYFYIANFIGLVILNMIF</sequence>
<gene>
    <name evidence="2" type="ORF">J2S72_001288</name>
</gene>